<reference evidence="9 10" key="1">
    <citation type="journal article" date="2018" name="Int. J. Syst. Evol. Microbiol.">
        <title>Rubneribacter badeniensis gen. nov., sp. nov. and Enteroscipio rubneri gen. nov., sp. nov., new members of the Eggerthellaceae isolated from human faeces.</title>
        <authorList>
            <person name="Danylec N."/>
            <person name="Gobl A."/>
            <person name="Stoll D.A."/>
            <person name="Hetzer B."/>
            <person name="Kulling S.E."/>
            <person name="Huch M."/>
        </authorList>
    </citation>
    <scope>NUCLEOTIDE SEQUENCE [LARGE SCALE GENOMIC DNA]</scope>
    <source>
        <strain evidence="9 10">ResAG-85</strain>
    </source>
</reference>
<evidence type="ECO:0000256" key="4">
    <source>
        <dbReference type="ARBA" id="ARBA00022839"/>
    </source>
</evidence>
<dbReference type="NCBIfam" id="TIGR00237">
    <property type="entry name" value="xseA"/>
    <property type="match status" value="1"/>
</dbReference>
<dbReference type="GO" id="GO:0009318">
    <property type="term" value="C:exodeoxyribonuclease VII complex"/>
    <property type="evidence" value="ECO:0007669"/>
    <property type="project" value="UniProtKB-UniRule"/>
</dbReference>
<evidence type="ECO:0000256" key="3">
    <source>
        <dbReference type="ARBA" id="ARBA00022801"/>
    </source>
</evidence>
<dbReference type="Pfam" id="PF13742">
    <property type="entry name" value="tRNA_anti_2"/>
    <property type="match status" value="1"/>
</dbReference>
<dbReference type="AlphaFoldDB" id="A0A2K2U877"/>
<accession>A0A2K2U877</accession>
<dbReference type="HAMAP" id="MF_00378">
    <property type="entry name" value="Exonuc_7_L"/>
    <property type="match status" value="1"/>
</dbReference>
<dbReference type="PANTHER" id="PTHR30008">
    <property type="entry name" value="EXODEOXYRIBONUCLEASE 7 LARGE SUBUNIT"/>
    <property type="match status" value="1"/>
</dbReference>
<dbReference type="GO" id="GO:0008855">
    <property type="term" value="F:exodeoxyribonuclease VII activity"/>
    <property type="evidence" value="ECO:0007669"/>
    <property type="project" value="UniProtKB-UniRule"/>
</dbReference>
<keyword evidence="3 5" id="KW-0378">Hydrolase</keyword>
<evidence type="ECO:0000313" key="10">
    <source>
        <dbReference type="Proteomes" id="UP000236488"/>
    </source>
</evidence>
<comment type="subcellular location">
    <subcellularLocation>
        <location evidence="5 6">Cytoplasm</location>
    </subcellularLocation>
</comment>
<evidence type="ECO:0000259" key="7">
    <source>
        <dbReference type="Pfam" id="PF02601"/>
    </source>
</evidence>
<comment type="function">
    <text evidence="5">Bidirectionally degrades single-stranded DNA into large acid-insoluble oligonucleotides, which are then degraded further into small acid-soluble oligonucleotides.</text>
</comment>
<dbReference type="GO" id="GO:0006308">
    <property type="term" value="P:DNA catabolic process"/>
    <property type="evidence" value="ECO:0007669"/>
    <property type="project" value="UniProtKB-UniRule"/>
</dbReference>
<keyword evidence="10" id="KW-1185">Reference proteome</keyword>
<dbReference type="EMBL" id="PPEL01000002">
    <property type="protein sequence ID" value="PNV66525.1"/>
    <property type="molecule type" value="Genomic_DNA"/>
</dbReference>
<keyword evidence="4 5" id="KW-0269">Exonuclease</keyword>
<dbReference type="Pfam" id="PF02601">
    <property type="entry name" value="Exonuc_VII_L"/>
    <property type="match status" value="1"/>
</dbReference>
<keyword evidence="2 5" id="KW-0540">Nuclease</keyword>
<dbReference type="InterPro" id="IPR025824">
    <property type="entry name" value="OB-fold_nuc-bd_dom"/>
</dbReference>
<dbReference type="GO" id="GO:0003676">
    <property type="term" value="F:nucleic acid binding"/>
    <property type="evidence" value="ECO:0007669"/>
    <property type="project" value="InterPro"/>
</dbReference>
<comment type="caution">
    <text evidence="9">The sequence shown here is derived from an EMBL/GenBank/DDBJ whole genome shotgun (WGS) entry which is preliminary data.</text>
</comment>
<comment type="catalytic activity">
    <reaction evidence="5 6">
        <text>Exonucleolytic cleavage in either 5'- to 3'- or 3'- to 5'-direction to yield nucleoside 5'-phosphates.</text>
        <dbReference type="EC" id="3.1.11.6"/>
    </reaction>
</comment>
<dbReference type="RefSeq" id="WP_087196177.1">
    <property type="nucleotide sequence ID" value="NZ_PPEL01000002.1"/>
</dbReference>
<dbReference type="PANTHER" id="PTHR30008:SF0">
    <property type="entry name" value="EXODEOXYRIBONUCLEASE 7 LARGE SUBUNIT"/>
    <property type="match status" value="1"/>
</dbReference>
<comment type="similarity">
    <text evidence="5 6">Belongs to the XseA family.</text>
</comment>
<evidence type="ECO:0000256" key="1">
    <source>
        <dbReference type="ARBA" id="ARBA00022490"/>
    </source>
</evidence>
<proteinExistence type="inferred from homology"/>
<feature type="domain" description="OB-fold nucleic acid binding" evidence="8">
    <location>
        <begin position="15"/>
        <end position="104"/>
    </location>
</feature>
<evidence type="ECO:0000256" key="2">
    <source>
        <dbReference type="ARBA" id="ARBA00022722"/>
    </source>
</evidence>
<comment type="subunit">
    <text evidence="5">Heterooligomer composed of large and small subunits.</text>
</comment>
<protein>
    <recommendedName>
        <fullName evidence="5">Exodeoxyribonuclease 7 large subunit</fullName>
        <ecNumber evidence="5">3.1.11.6</ecNumber>
    </recommendedName>
    <alternativeName>
        <fullName evidence="5">Exodeoxyribonuclease VII large subunit</fullName>
        <shortName evidence="5">Exonuclease VII large subunit</shortName>
    </alternativeName>
</protein>
<dbReference type="GO" id="GO:0005737">
    <property type="term" value="C:cytoplasm"/>
    <property type="evidence" value="ECO:0007669"/>
    <property type="project" value="UniProtKB-SubCell"/>
</dbReference>
<organism evidence="9 10">
    <name type="scientific">Rubneribacter badeniensis</name>
    <dbReference type="NCBI Taxonomy" id="2070688"/>
    <lineage>
        <taxon>Bacteria</taxon>
        <taxon>Bacillati</taxon>
        <taxon>Actinomycetota</taxon>
        <taxon>Coriobacteriia</taxon>
        <taxon>Eggerthellales</taxon>
        <taxon>Eggerthellaceae</taxon>
        <taxon>Rubneribacter</taxon>
    </lineage>
</organism>
<dbReference type="InterPro" id="IPR020579">
    <property type="entry name" value="Exonuc_VII_lsu_C"/>
</dbReference>
<evidence type="ECO:0000259" key="8">
    <source>
        <dbReference type="Pfam" id="PF13742"/>
    </source>
</evidence>
<dbReference type="Proteomes" id="UP000236488">
    <property type="component" value="Unassembled WGS sequence"/>
</dbReference>
<sequence length="460" mass="49156">MARGEREGAASEALSVSGAMALAKGALEGVVVRLVGEVSEVSNKPGYKAVYFTVKDERAALPCMMWNNRFNAAGIALRVGQLVELTGRFTLYAPKGRMNFDVFSLSLAGEGRLRQQVAELARRLEAEGLMDPGRKRPLPAYPLAIGLVTSPRGDAVHDVLRTLRRRFPLSRVVLAGVAVEGAQAPAGIVEGLRRVVEAGVEMVLVVRGGGSFEDLMPFNDERLARTIARCPVPVVTGIGHEPDTSIADMVADVRASTPTAAAEAASPSRESLERHFAARARSLSVCAERALERAAADVRRCATRPLFRDAQLLFSVEAQTLDLAAERLARALPANLERDAVAVARQRERLARALPSAIERGCAQIERGRERLAACGGALVPRFAQEAAVAAARLHDLSPLAVLGRGFAIARTPAGAVVKSVEAVRQGDALDVSLSDGVLSCRVEATRRIDTDIVEWKDPS</sequence>
<evidence type="ECO:0000256" key="6">
    <source>
        <dbReference type="RuleBase" id="RU004355"/>
    </source>
</evidence>
<evidence type="ECO:0000313" key="9">
    <source>
        <dbReference type="EMBL" id="PNV66525.1"/>
    </source>
</evidence>
<name>A0A2K2U877_9ACTN</name>
<feature type="domain" description="Exonuclease VII large subunit C-terminal" evidence="7">
    <location>
        <begin position="129"/>
        <end position="441"/>
    </location>
</feature>
<dbReference type="InterPro" id="IPR003753">
    <property type="entry name" value="Exonuc_VII_L"/>
</dbReference>
<dbReference type="CDD" id="cd04489">
    <property type="entry name" value="ExoVII_LU_OBF"/>
    <property type="match status" value="1"/>
</dbReference>
<dbReference type="EC" id="3.1.11.6" evidence="5"/>
<keyword evidence="1 5" id="KW-0963">Cytoplasm</keyword>
<gene>
    <name evidence="5 9" type="primary">xseA</name>
    <name evidence="9" type="ORF">C2L80_01120</name>
</gene>
<evidence type="ECO:0000256" key="5">
    <source>
        <dbReference type="HAMAP-Rule" id="MF_00378"/>
    </source>
</evidence>